<dbReference type="EMBL" id="CP098747">
    <property type="protein sequence ID" value="USG59624.1"/>
    <property type="molecule type" value="Genomic_DNA"/>
</dbReference>
<gene>
    <name evidence="1" type="ORF">NBZ79_10540</name>
</gene>
<evidence type="ECO:0000313" key="1">
    <source>
        <dbReference type="EMBL" id="USG59624.1"/>
    </source>
</evidence>
<sequence>MTIVSAFFLVAFQAYAEDVELEVSKENCSRITKYVAEQDVNFKPGVDVHGKPVVPADLDGTQVKIPDTIFINLALPFKDLLNNYNPKLKNAEVYVGLIEYNISSGKMLYNGQELSDPALNAIAQECQKRYQ</sequence>
<dbReference type="RefSeq" id="WP_251932383.1">
    <property type="nucleotide sequence ID" value="NZ_CP098747.1"/>
</dbReference>
<keyword evidence="2" id="KW-1185">Reference proteome</keyword>
<evidence type="ECO:0000313" key="2">
    <source>
        <dbReference type="Proteomes" id="UP001056291"/>
    </source>
</evidence>
<proteinExistence type="predicted"/>
<accession>A0ABY4VYE5</accession>
<organism evidence="1 2">
    <name type="scientific">Sneathiella marina</name>
    <dbReference type="NCBI Taxonomy" id="2950108"/>
    <lineage>
        <taxon>Bacteria</taxon>
        <taxon>Pseudomonadati</taxon>
        <taxon>Pseudomonadota</taxon>
        <taxon>Alphaproteobacteria</taxon>
        <taxon>Sneathiellales</taxon>
        <taxon>Sneathiellaceae</taxon>
        <taxon>Sneathiella</taxon>
    </lineage>
</organism>
<protein>
    <submittedName>
        <fullName evidence="1">Uncharacterized protein</fullName>
    </submittedName>
</protein>
<dbReference type="Proteomes" id="UP001056291">
    <property type="component" value="Chromosome"/>
</dbReference>
<reference evidence="1" key="1">
    <citation type="submission" date="2022-06" db="EMBL/GenBank/DDBJ databases">
        <title>Sneathiella actinostolidae sp. nov., isolated from a sea anemonein the Western Pacific Ocean.</title>
        <authorList>
            <person name="Wei M.J."/>
        </authorList>
    </citation>
    <scope>NUCLEOTIDE SEQUENCE</scope>
    <source>
        <strain evidence="1">PHK-P5</strain>
    </source>
</reference>
<name>A0ABY4VYE5_9PROT</name>